<dbReference type="InterPro" id="IPR037066">
    <property type="entry name" value="Plug_dom_sf"/>
</dbReference>
<evidence type="ECO:0000259" key="5">
    <source>
        <dbReference type="Pfam" id="PF14905"/>
    </source>
</evidence>
<evidence type="ECO:0000313" key="9">
    <source>
        <dbReference type="Proteomes" id="UP000297429"/>
    </source>
</evidence>
<keyword evidence="4" id="KW-0732">Signal</keyword>
<evidence type="ECO:0000313" key="7">
    <source>
        <dbReference type="EMBL" id="TFB33619.1"/>
    </source>
</evidence>
<feature type="domain" description="Outer membrane protein beta-barrel" evidence="5">
    <location>
        <begin position="386"/>
        <end position="791"/>
    </location>
</feature>
<keyword evidence="6" id="KW-0675">Receptor</keyword>
<keyword evidence="2" id="KW-0472">Membrane</keyword>
<evidence type="ECO:0000256" key="3">
    <source>
        <dbReference type="ARBA" id="ARBA00023237"/>
    </source>
</evidence>
<comment type="subcellular location">
    <subcellularLocation>
        <location evidence="1">Cell outer membrane</location>
    </subcellularLocation>
</comment>
<feature type="chain" id="PRO_5044605649" evidence="4">
    <location>
        <begin position="20"/>
        <end position="817"/>
    </location>
</feature>
<dbReference type="PANTHER" id="PTHR40980:SF4">
    <property type="entry name" value="TONB-DEPENDENT RECEPTOR-LIKE BETA-BARREL DOMAIN-CONTAINING PROTEIN"/>
    <property type="match status" value="1"/>
</dbReference>
<feature type="signal peptide" evidence="4">
    <location>
        <begin position="1"/>
        <end position="19"/>
    </location>
</feature>
<evidence type="ECO:0000256" key="1">
    <source>
        <dbReference type="ARBA" id="ARBA00004442"/>
    </source>
</evidence>
<comment type="caution">
    <text evidence="6">The sequence shown here is derived from an EMBL/GenBank/DDBJ whole genome shotgun (WGS) entry which is preliminary data.</text>
</comment>
<dbReference type="PANTHER" id="PTHR40980">
    <property type="entry name" value="PLUG DOMAIN-CONTAINING PROTEIN"/>
    <property type="match status" value="1"/>
</dbReference>
<dbReference type="OrthoDB" id="606851at2"/>
<dbReference type="Gene3D" id="2.40.170.20">
    <property type="entry name" value="TonB-dependent receptor, beta-barrel domain"/>
    <property type="match status" value="1"/>
</dbReference>
<organism evidence="6 8">
    <name type="scientific">Pedobacter alluvionis</name>
    <dbReference type="NCBI Taxonomy" id="475253"/>
    <lineage>
        <taxon>Bacteria</taxon>
        <taxon>Pseudomonadati</taxon>
        <taxon>Bacteroidota</taxon>
        <taxon>Sphingobacteriia</taxon>
        <taxon>Sphingobacteriales</taxon>
        <taxon>Sphingobacteriaceae</taxon>
        <taxon>Pedobacter</taxon>
    </lineage>
</organism>
<evidence type="ECO:0000313" key="6">
    <source>
        <dbReference type="EMBL" id="RLJ77143.1"/>
    </source>
</evidence>
<sequence length="817" mass="91517">MKTLFTLIACLMVCGASFAQKLNTLTGKIVDEKTVPVSFAIVRVLNYPDTTVVKSVSTNIDGEFSIDQLKSGDYVLSVSIVGFKSKKTAHFLLNGDLKLPVISIESLTKQLKEVSVQGKKPFIEHQIDKMVLNVENSIIATGGTALEILEKAPGVQLDRQNDQILLNNKSGVMVMIDGKNNFLSSADLTVYLNGLSSSQIATIEIITNPSAKYDAAGNAGIINIKLKKNKAFGTNGSVSSTYRNAIRANLPTNIYGSELNFNLNHRVEKWNFFTNANASKNNNFSNLFLERSTNANGLQSMFNQDFQKIYTGSRLAAKLGADYYAGEKTTIGIMFDGSTNTRKLDNFSQTFINEIRNGVAGNNSLIQNSDANTPNKNYSANFNIRHDFKKEGASLNFDVDYSGFDYSGLENFNTNFYDEKGTVYNNTIIKNDSKTAIDIYAAKTDFTWPLSKTTKIETGLKSAYVKTNNDFLSLAMVNNEWQNVVGQSNNFIYKENVNAAYANLSKDLGKWQVQAGLRAEFTQSTGTSVTNNTSVKQHYLSLFPTIFVNQKISESSNLHYTYGRRIDRPNYQQLNPFNFYMDPYTIQQGNPYLKPQFTNNFEVSYNYKSGLFFSLSYAKTKDLILDSKTAQNDSTRIVTVGQGNIGSGQYYSAGLSVPVTIAKWWNLQNNFRISYNKFNDDNLEGAPFALSKVFYNFNTVNSIILGDNWALETNFWLNSPKVRGLERTTIYQYALNIGVQKSFLSKALKLKLNVDDIFQTNYWKGTLDYQNVNLRVQNNYISRRVSFNISYSFGNQNLKSNHDRKTAADDVKNRAGG</sequence>
<dbReference type="RefSeq" id="WP_121283926.1">
    <property type="nucleotide sequence ID" value="NZ_RCCK01000011.1"/>
</dbReference>
<dbReference type="InterPro" id="IPR041700">
    <property type="entry name" value="OMP_b-brl_3"/>
</dbReference>
<accession>A0A497Y2N0</accession>
<protein>
    <submittedName>
        <fullName evidence="6">Outer membrane receptor protein involved in Fe transport</fullName>
    </submittedName>
    <submittedName>
        <fullName evidence="7">TonB-dependent receptor</fullName>
    </submittedName>
</protein>
<reference evidence="7 9" key="2">
    <citation type="submission" date="2019-03" db="EMBL/GenBank/DDBJ databases">
        <authorList>
            <person name="He R.-H."/>
        </authorList>
    </citation>
    <scope>NUCLEOTIDE SEQUENCE [LARGE SCALE GENOMIC DNA]</scope>
    <source>
        <strain evidence="7 9">DSM 19624</strain>
    </source>
</reference>
<gene>
    <name evidence="6" type="ORF">BCL90_2214</name>
    <name evidence="7" type="ORF">E3V97_06135</name>
</gene>
<dbReference type="EMBL" id="RCCK01000011">
    <property type="protein sequence ID" value="RLJ77143.1"/>
    <property type="molecule type" value="Genomic_DNA"/>
</dbReference>
<name>A0A497Y2N0_9SPHI</name>
<dbReference type="Pfam" id="PF13620">
    <property type="entry name" value="CarboxypepD_reg"/>
    <property type="match status" value="1"/>
</dbReference>
<dbReference type="EMBL" id="SOPX01000001">
    <property type="protein sequence ID" value="TFB33619.1"/>
    <property type="molecule type" value="Genomic_DNA"/>
</dbReference>
<dbReference type="InterPro" id="IPR008969">
    <property type="entry name" value="CarboxyPept-like_regulatory"/>
</dbReference>
<dbReference type="Gene3D" id="2.170.130.10">
    <property type="entry name" value="TonB-dependent receptor, plug domain"/>
    <property type="match status" value="1"/>
</dbReference>
<dbReference type="SUPFAM" id="SSF56935">
    <property type="entry name" value="Porins"/>
    <property type="match status" value="1"/>
</dbReference>
<dbReference type="Proteomes" id="UP000273898">
    <property type="component" value="Unassembled WGS sequence"/>
</dbReference>
<dbReference type="AlphaFoldDB" id="A0A497Y2N0"/>
<dbReference type="SUPFAM" id="SSF49464">
    <property type="entry name" value="Carboxypeptidase regulatory domain-like"/>
    <property type="match status" value="1"/>
</dbReference>
<evidence type="ECO:0000256" key="4">
    <source>
        <dbReference type="SAM" id="SignalP"/>
    </source>
</evidence>
<proteinExistence type="predicted"/>
<dbReference type="InterPro" id="IPR036942">
    <property type="entry name" value="Beta-barrel_TonB_sf"/>
</dbReference>
<dbReference type="Pfam" id="PF14905">
    <property type="entry name" value="OMP_b-brl_3"/>
    <property type="match status" value="1"/>
</dbReference>
<evidence type="ECO:0000256" key="2">
    <source>
        <dbReference type="ARBA" id="ARBA00023136"/>
    </source>
</evidence>
<dbReference type="GO" id="GO:0009279">
    <property type="term" value="C:cell outer membrane"/>
    <property type="evidence" value="ECO:0007669"/>
    <property type="project" value="UniProtKB-SubCell"/>
</dbReference>
<dbReference type="Gene3D" id="2.60.40.1120">
    <property type="entry name" value="Carboxypeptidase-like, regulatory domain"/>
    <property type="match status" value="1"/>
</dbReference>
<reference evidence="6 8" key="1">
    <citation type="submission" date="2018-10" db="EMBL/GenBank/DDBJ databases">
        <title>Genomic Encyclopedia of Archaeal and Bacterial Type Strains, Phase II (KMG-II): from individual species to whole genera.</title>
        <authorList>
            <person name="Goeker M."/>
        </authorList>
    </citation>
    <scope>NUCLEOTIDE SEQUENCE [LARGE SCALE GENOMIC DNA]</scope>
    <source>
        <strain evidence="6 8">DSM 19624</strain>
    </source>
</reference>
<dbReference type="Proteomes" id="UP000297429">
    <property type="component" value="Unassembled WGS sequence"/>
</dbReference>
<keyword evidence="9" id="KW-1185">Reference proteome</keyword>
<evidence type="ECO:0000313" key="8">
    <source>
        <dbReference type="Proteomes" id="UP000273898"/>
    </source>
</evidence>
<keyword evidence="3" id="KW-0998">Cell outer membrane</keyword>